<organism evidence="1 2">
    <name type="scientific">Plakobranchus ocellatus</name>
    <dbReference type="NCBI Taxonomy" id="259542"/>
    <lineage>
        <taxon>Eukaryota</taxon>
        <taxon>Metazoa</taxon>
        <taxon>Spiralia</taxon>
        <taxon>Lophotrochozoa</taxon>
        <taxon>Mollusca</taxon>
        <taxon>Gastropoda</taxon>
        <taxon>Heterobranchia</taxon>
        <taxon>Euthyneura</taxon>
        <taxon>Panpulmonata</taxon>
        <taxon>Sacoglossa</taxon>
        <taxon>Placobranchoidea</taxon>
        <taxon>Plakobranchidae</taxon>
        <taxon>Plakobranchus</taxon>
    </lineage>
</organism>
<name>A0AAV3YJV9_9GAST</name>
<dbReference type="EMBL" id="BLXT01001203">
    <property type="protein sequence ID" value="GFN83535.1"/>
    <property type="molecule type" value="Genomic_DNA"/>
</dbReference>
<accession>A0AAV3YJV9</accession>
<protein>
    <submittedName>
        <fullName evidence="1">Uncharacterized protein</fullName>
    </submittedName>
</protein>
<reference evidence="1 2" key="1">
    <citation type="journal article" date="2021" name="Elife">
        <title>Chloroplast acquisition without the gene transfer in kleptoplastic sea slugs, Plakobranchus ocellatus.</title>
        <authorList>
            <person name="Maeda T."/>
            <person name="Takahashi S."/>
            <person name="Yoshida T."/>
            <person name="Shimamura S."/>
            <person name="Takaki Y."/>
            <person name="Nagai Y."/>
            <person name="Toyoda A."/>
            <person name="Suzuki Y."/>
            <person name="Arimoto A."/>
            <person name="Ishii H."/>
            <person name="Satoh N."/>
            <person name="Nishiyama T."/>
            <person name="Hasebe M."/>
            <person name="Maruyama T."/>
            <person name="Minagawa J."/>
            <person name="Obokata J."/>
            <person name="Shigenobu S."/>
        </authorList>
    </citation>
    <scope>NUCLEOTIDE SEQUENCE [LARGE SCALE GENOMIC DNA]</scope>
</reference>
<dbReference type="AlphaFoldDB" id="A0AAV3YJV9"/>
<comment type="caution">
    <text evidence="1">The sequence shown here is derived from an EMBL/GenBank/DDBJ whole genome shotgun (WGS) entry which is preliminary data.</text>
</comment>
<proteinExistence type="predicted"/>
<gene>
    <name evidence="1" type="ORF">PoB_001004100</name>
</gene>
<sequence length="99" mass="10944">MTFTVKYGVGAISYSTNLLFAGLPWFLSTFLETISADHASTRHCFQSVEMRTKKPLALTQILAKIRTDGADRCTAHPDGATILQWDFTVQGQAKQGIHL</sequence>
<dbReference type="Proteomes" id="UP000735302">
    <property type="component" value="Unassembled WGS sequence"/>
</dbReference>
<evidence type="ECO:0000313" key="1">
    <source>
        <dbReference type="EMBL" id="GFN83535.1"/>
    </source>
</evidence>
<keyword evidence="2" id="KW-1185">Reference proteome</keyword>
<evidence type="ECO:0000313" key="2">
    <source>
        <dbReference type="Proteomes" id="UP000735302"/>
    </source>
</evidence>